<name>B0C1Z1_ACAM1</name>
<dbReference type="Proteomes" id="UP000000268">
    <property type="component" value="Chromosome"/>
</dbReference>
<dbReference type="EMBL" id="CP000828">
    <property type="protein sequence ID" value="ABW27292.1"/>
    <property type="molecule type" value="Genomic_DNA"/>
</dbReference>
<reference evidence="1 2" key="1">
    <citation type="journal article" date="2008" name="Proc. Natl. Acad. Sci. U.S.A.">
        <title>Niche adaptation and genome expansion in the chlorophyll d-producing cyanobacterium Acaryochloris marina.</title>
        <authorList>
            <person name="Swingley W.D."/>
            <person name="Chen M."/>
            <person name="Cheung P.C."/>
            <person name="Conrad A.L."/>
            <person name="Dejesa L.C."/>
            <person name="Hao J."/>
            <person name="Honchak B.M."/>
            <person name="Karbach L.E."/>
            <person name="Kurdoglu A."/>
            <person name="Lahiri S."/>
            <person name="Mastrian S.D."/>
            <person name="Miyashita H."/>
            <person name="Page L."/>
            <person name="Ramakrishna P."/>
            <person name="Satoh S."/>
            <person name="Sattley W.M."/>
            <person name="Shimada Y."/>
            <person name="Taylor H.L."/>
            <person name="Tomo T."/>
            <person name="Tsuchiya T."/>
            <person name="Wang Z.T."/>
            <person name="Raymond J."/>
            <person name="Mimuro M."/>
            <person name="Blankenship R.E."/>
            <person name="Touchman J.W."/>
        </authorList>
    </citation>
    <scope>NUCLEOTIDE SEQUENCE [LARGE SCALE GENOMIC DNA]</scope>
    <source>
        <strain evidence="2">MBIC 11017</strain>
    </source>
</reference>
<dbReference type="HOGENOM" id="CLU_3210975_0_0_3"/>
<accession>B0C1Z1</accession>
<evidence type="ECO:0000313" key="2">
    <source>
        <dbReference type="Proteomes" id="UP000000268"/>
    </source>
</evidence>
<gene>
    <name evidence="1" type="ordered locus">AM1_2281</name>
</gene>
<protein>
    <submittedName>
        <fullName evidence="1">Uncharacterized protein</fullName>
    </submittedName>
</protein>
<keyword evidence="2" id="KW-1185">Reference proteome</keyword>
<proteinExistence type="predicted"/>
<organism evidence="1 2">
    <name type="scientific">Acaryochloris marina (strain MBIC 11017)</name>
    <dbReference type="NCBI Taxonomy" id="329726"/>
    <lineage>
        <taxon>Bacteria</taxon>
        <taxon>Bacillati</taxon>
        <taxon>Cyanobacteriota</taxon>
        <taxon>Cyanophyceae</taxon>
        <taxon>Acaryochloridales</taxon>
        <taxon>Acaryochloridaceae</taxon>
        <taxon>Acaryochloris</taxon>
    </lineage>
</organism>
<dbReference type="KEGG" id="amr:AM1_2281"/>
<sequence length="44" mass="4550">MLDKDFVDHVTHFGVVGVVGSNPAAPINLEPPLVGGLIILNGLN</sequence>
<evidence type="ECO:0000313" key="1">
    <source>
        <dbReference type="EMBL" id="ABW27292.1"/>
    </source>
</evidence>
<dbReference type="AlphaFoldDB" id="B0C1Z1"/>